<dbReference type="PANTHER" id="PTHR43280">
    <property type="entry name" value="ARAC-FAMILY TRANSCRIPTIONAL REGULATOR"/>
    <property type="match status" value="1"/>
</dbReference>
<keyword evidence="6" id="KW-1185">Reference proteome</keyword>
<keyword evidence="1" id="KW-0805">Transcription regulation</keyword>
<dbReference type="CDD" id="cd06986">
    <property type="entry name" value="cupin_MmsR-like_N"/>
    <property type="match status" value="1"/>
</dbReference>
<dbReference type="OrthoDB" id="9813413at2"/>
<evidence type="ECO:0000256" key="3">
    <source>
        <dbReference type="ARBA" id="ARBA00023163"/>
    </source>
</evidence>
<evidence type="ECO:0000313" key="6">
    <source>
        <dbReference type="Proteomes" id="UP000220840"/>
    </source>
</evidence>
<gene>
    <name evidence="5" type="ORF">CQ394_15045</name>
</gene>
<dbReference type="SMART" id="SM00342">
    <property type="entry name" value="HTH_ARAC"/>
    <property type="match status" value="1"/>
</dbReference>
<keyword evidence="3" id="KW-0804">Transcription</keyword>
<dbReference type="AlphaFoldDB" id="A0A2A7ME67"/>
<proteinExistence type="predicted"/>
<dbReference type="PROSITE" id="PS01124">
    <property type="entry name" value="HTH_ARAC_FAMILY_2"/>
    <property type="match status" value="1"/>
</dbReference>
<dbReference type="SUPFAM" id="SSF51215">
    <property type="entry name" value="Regulatory protein AraC"/>
    <property type="match status" value="1"/>
</dbReference>
<comment type="caution">
    <text evidence="5">The sequence shown here is derived from an EMBL/GenBank/DDBJ whole genome shotgun (WGS) entry which is preliminary data.</text>
</comment>
<dbReference type="InterPro" id="IPR018062">
    <property type="entry name" value="HTH_AraC-typ_CS"/>
</dbReference>
<dbReference type="InterPro" id="IPR018060">
    <property type="entry name" value="HTH_AraC"/>
</dbReference>
<sequence>MQILWKKYKITNFEMNLDECGIEQCTPGIKYNYEVVKNSVIHYISEGEGTFKINNQIFDLKKGDGFILFKGMNVEYTASIDNPWKYYWVGFSGTNANEYLHRSSIFDNYIINYQSNSKIPSIIKNMCALSKTYDQNSSDDILLLNKLYYLLYTITQEFPKPFQLVNNLTHTYIQQSIDFINSKYAEKITVQQIADNVNLSRSYLYKLFIKYLGESPQKYLLNLRMYKATLLLKETDLSISQISSNIGYDDPLFFSKTFSKHFSISASQYRKLYKK</sequence>
<feature type="domain" description="HTH araC/xylS-type" evidence="4">
    <location>
        <begin position="174"/>
        <end position="272"/>
    </location>
</feature>
<dbReference type="PROSITE" id="PS00041">
    <property type="entry name" value="HTH_ARAC_FAMILY_1"/>
    <property type="match status" value="1"/>
</dbReference>
<name>A0A2A7ME67_9CLOT</name>
<reference evidence="5 6" key="1">
    <citation type="submission" date="2017-10" db="EMBL/GenBank/DDBJ databases">
        <title>Effective Description of Clostridium neonatale sp. nov. linked to necrotizing enterocolitis in neonates and a clarification of species assignable to the genus Clostridium (Prazmowski 1880) emend. Lawson and Rainey 2016.</title>
        <authorList>
            <person name="Bernard K."/>
            <person name="Burdz T."/>
            <person name="Wiebe D."/>
            <person name="Balcewich B."/>
            <person name="Alfa M."/>
            <person name="Bernier A.-M."/>
        </authorList>
    </citation>
    <scope>NUCLEOTIDE SEQUENCE [LARGE SCALE GENOMIC DNA]</scope>
    <source>
        <strain evidence="5 6">LCDC99A005</strain>
    </source>
</reference>
<evidence type="ECO:0000313" key="5">
    <source>
        <dbReference type="EMBL" id="PEG29956.1"/>
    </source>
</evidence>
<evidence type="ECO:0000259" key="4">
    <source>
        <dbReference type="PROSITE" id="PS01124"/>
    </source>
</evidence>
<dbReference type="Pfam" id="PF02311">
    <property type="entry name" value="AraC_binding"/>
    <property type="match status" value="1"/>
</dbReference>
<protein>
    <submittedName>
        <fullName evidence="5">AraC family transcriptional regulator</fullName>
    </submittedName>
</protein>
<dbReference type="PANTHER" id="PTHR43280:SF30">
    <property type="entry name" value="MMSAB OPERON REGULATORY PROTEIN"/>
    <property type="match status" value="1"/>
</dbReference>
<accession>A0A2A7ME67</accession>
<dbReference type="RefSeq" id="WP_058294127.1">
    <property type="nucleotide sequence ID" value="NZ_LN890327.1"/>
</dbReference>
<dbReference type="GO" id="GO:0003700">
    <property type="term" value="F:DNA-binding transcription factor activity"/>
    <property type="evidence" value="ECO:0007669"/>
    <property type="project" value="InterPro"/>
</dbReference>
<dbReference type="EMBL" id="PDCJ01000002">
    <property type="protein sequence ID" value="PEG29956.1"/>
    <property type="molecule type" value="Genomic_DNA"/>
</dbReference>
<evidence type="ECO:0000256" key="2">
    <source>
        <dbReference type="ARBA" id="ARBA00023125"/>
    </source>
</evidence>
<dbReference type="STRING" id="137838.GCA_001458595_01243"/>
<dbReference type="Gene3D" id="1.10.10.60">
    <property type="entry name" value="Homeodomain-like"/>
    <property type="match status" value="2"/>
</dbReference>
<evidence type="ECO:0000256" key="1">
    <source>
        <dbReference type="ARBA" id="ARBA00023015"/>
    </source>
</evidence>
<dbReference type="InterPro" id="IPR003313">
    <property type="entry name" value="AraC-bd"/>
</dbReference>
<dbReference type="SUPFAM" id="SSF46689">
    <property type="entry name" value="Homeodomain-like"/>
    <property type="match status" value="2"/>
</dbReference>
<organism evidence="5 6">
    <name type="scientific">Clostridium neonatale</name>
    <dbReference type="NCBI Taxonomy" id="137838"/>
    <lineage>
        <taxon>Bacteria</taxon>
        <taxon>Bacillati</taxon>
        <taxon>Bacillota</taxon>
        <taxon>Clostridia</taxon>
        <taxon>Eubacteriales</taxon>
        <taxon>Clostridiaceae</taxon>
        <taxon>Clostridium</taxon>
    </lineage>
</organism>
<dbReference type="Pfam" id="PF12833">
    <property type="entry name" value="HTH_18"/>
    <property type="match status" value="1"/>
</dbReference>
<dbReference type="Proteomes" id="UP000220840">
    <property type="component" value="Unassembled WGS sequence"/>
</dbReference>
<dbReference type="GO" id="GO:0043565">
    <property type="term" value="F:sequence-specific DNA binding"/>
    <property type="evidence" value="ECO:0007669"/>
    <property type="project" value="InterPro"/>
</dbReference>
<dbReference type="InterPro" id="IPR009057">
    <property type="entry name" value="Homeodomain-like_sf"/>
</dbReference>
<dbReference type="Gene3D" id="2.60.120.280">
    <property type="entry name" value="Regulatory protein AraC"/>
    <property type="match status" value="1"/>
</dbReference>
<keyword evidence="2" id="KW-0238">DNA-binding</keyword>
<dbReference type="InterPro" id="IPR037923">
    <property type="entry name" value="HTH-like"/>
</dbReference>